<dbReference type="PANTHER" id="PTHR33734:SF22">
    <property type="entry name" value="MEMBRANE-BOUND LYTIC MUREIN TRANSGLYCOSYLASE D"/>
    <property type="match status" value="1"/>
</dbReference>
<keyword evidence="4" id="KW-1185">Reference proteome</keyword>
<feature type="transmembrane region" description="Helical" evidence="1">
    <location>
        <begin position="15"/>
        <end position="33"/>
    </location>
</feature>
<evidence type="ECO:0000256" key="1">
    <source>
        <dbReference type="SAM" id="Phobius"/>
    </source>
</evidence>
<evidence type="ECO:0000259" key="2">
    <source>
        <dbReference type="PROSITE" id="PS51782"/>
    </source>
</evidence>
<dbReference type="Gene3D" id="3.10.350.10">
    <property type="entry name" value="LysM domain"/>
    <property type="match status" value="1"/>
</dbReference>
<dbReference type="PANTHER" id="PTHR33734">
    <property type="entry name" value="LYSM DOMAIN-CONTAINING GPI-ANCHORED PROTEIN 2"/>
    <property type="match status" value="1"/>
</dbReference>
<comment type="caution">
    <text evidence="3">The sequence shown here is derived from an EMBL/GenBank/DDBJ whole genome shotgun (WGS) entry which is preliminary data.</text>
</comment>
<dbReference type="Pfam" id="PF01476">
    <property type="entry name" value="LysM"/>
    <property type="match status" value="1"/>
</dbReference>
<dbReference type="AlphaFoldDB" id="A0A0R2CQ10"/>
<keyword evidence="1" id="KW-1133">Transmembrane helix</keyword>
<accession>A0A0R2CQ10</accession>
<dbReference type="InterPro" id="IPR036779">
    <property type="entry name" value="LysM_dom_sf"/>
</dbReference>
<evidence type="ECO:0000313" key="4">
    <source>
        <dbReference type="Proteomes" id="UP000051131"/>
    </source>
</evidence>
<sequence>MKMTRKKQHGINKKLFVNITVLFFIIIICYVVESGDTLSSIANKFNTTVTKIMNVNNLSTGTINAGSTLRVPNGTLSTTNSK</sequence>
<dbReference type="SMART" id="SM00257">
    <property type="entry name" value="LysM"/>
    <property type="match status" value="1"/>
</dbReference>
<reference evidence="3 4" key="1">
    <citation type="journal article" date="2015" name="Genome Announc.">
        <title>Expanding the biotechnology potential of lactobacilli through comparative genomics of 213 strains and associated genera.</title>
        <authorList>
            <person name="Sun Z."/>
            <person name="Harris H.M."/>
            <person name="McCann A."/>
            <person name="Guo C."/>
            <person name="Argimon S."/>
            <person name="Zhang W."/>
            <person name="Yang X."/>
            <person name="Jeffery I.B."/>
            <person name="Cooney J.C."/>
            <person name="Kagawa T.F."/>
            <person name="Liu W."/>
            <person name="Song Y."/>
            <person name="Salvetti E."/>
            <person name="Wrobel A."/>
            <person name="Rasinkangas P."/>
            <person name="Parkhill J."/>
            <person name="Rea M.C."/>
            <person name="O'Sullivan O."/>
            <person name="Ritari J."/>
            <person name="Douillard F.P."/>
            <person name="Paul Ross R."/>
            <person name="Yang R."/>
            <person name="Briner A.E."/>
            <person name="Felis G.E."/>
            <person name="de Vos W.M."/>
            <person name="Barrangou R."/>
            <person name="Klaenhammer T.R."/>
            <person name="Caufield P.W."/>
            <person name="Cui Y."/>
            <person name="Zhang H."/>
            <person name="O'Toole P.W."/>
        </authorList>
    </citation>
    <scope>NUCLEOTIDE SEQUENCE [LARGE SCALE GENOMIC DNA]</scope>
    <source>
        <strain evidence="3 4">DSM 21116</strain>
    </source>
</reference>
<protein>
    <recommendedName>
        <fullName evidence="2">LysM domain-containing protein</fullName>
    </recommendedName>
</protein>
<dbReference type="PROSITE" id="PS51782">
    <property type="entry name" value="LYSM"/>
    <property type="match status" value="1"/>
</dbReference>
<dbReference type="PATRIC" id="fig|1423729.3.peg.89"/>
<organism evidence="3 4">
    <name type="scientific">Liquorilactobacillus cacaonum DSM 21116</name>
    <dbReference type="NCBI Taxonomy" id="1423729"/>
    <lineage>
        <taxon>Bacteria</taxon>
        <taxon>Bacillati</taxon>
        <taxon>Bacillota</taxon>
        <taxon>Bacilli</taxon>
        <taxon>Lactobacillales</taxon>
        <taxon>Lactobacillaceae</taxon>
        <taxon>Liquorilactobacillus</taxon>
    </lineage>
</organism>
<dbReference type="InterPro" id="IPR018392">
    <property type="entry name" value="LysM"/>
</dbReference>
<name>A0A0R2CQ10_9LACO</name>
<keyword evidence="1" id="KW-0812">Transmembrane</keyword>
<dbReference type="EMBL" id="AYZE01000008">
    <property type="protein sequence ID" value="KRM91908.1"/>
    <property type="molecule type" value="Genomic_DNA"/>
</dbReference>
<dbReference type="OrthoDB" id="2307551at2"/>
<feature type="domain" description="LysM" evidence="2">
    <location>
        <begin position="28"/>
        <end position="71"/>
    </location>
</feature>
<dbReference type="CDD" id="cd00118">
    <property type="entry name" value="LysM"/>
    <property type="match status" value="1"/>
</dbReference>
<proteinExistence type="predicted"/>
<dbReference type="Proteomes" id="UP000051131">
    <property type="component" value="Unassembled WGS sequence"/>
</dbReference>
<dbReference type="SUPFAM" id="SSF54106">
    <property type="entry name" value="LysM domain"/>
    <property type="match status" value="1"/>
</dbReference>
<dbReference type="STRING" id="1423729.FC80_GL000086"/>
<gene>
    <name evidence="3" type="ORF">FC80_GL000086</name>
</gene>
<evidence type="ECO:0000313" key="3">
    <source>
        <dbReference type="EMBL" id="KRM91908.1"/>
    </source>
</evidence>
<keyword evidence="1" id="KW-0472">Membrane</keyword>